<feature type="transmembrane region" description="Helical" evidence="7">
    <location>
        <begin position="58"/>
        <end position="78"/>
    </location>
</feature>
<dbReference type="CDD" id="cd06579">
    <property type="entry name" value="TM_PBP1_transp_AraH_like"/>
    <property type="match status" value="1"/>
</dbReference>
<gene>
    <name evidence="8" type="ORF">ACFSE6_17650</name>
</gene>
<feature type="transmembrane region" description="Helical" evidence="7">
    <location>
        <begin position="133"/>
        <end position="156"/>
    </location>
</feature>
<feature type="region of interest" description="Disordered" evidence="6">
    <location>
        <begin position="1"/>
        <end position="20"/>
    </location>
</feature>
<feature type="transmembrane region" description="Helical" evidence="7">
    <location>
        <begin position="108"/>
        <end position="127"/>
    </location>
</feature>
<comment type="caution">
    <text evidence="8">The sequence shown here is derived from an EMBL/GenBank/DDBJ whole genome shotgun (WGS) entry which is preliminary data.</text>
</comment>
<reference evidence="9" key="1">
    <citation type="journal article" date="2019" name="Int. J. Syst. Evol. Microbiol.">
        <title>The Global Catalogue of Microorganisms (GCM) 10K type strain sequencing project: providing services to taxonomists for standard genome sequencing and annotation.</title>
        <authorList>
            <consortium name="The Broad Institute Genomics Platform"/>
            <consortium name="The Broad Institute Genome Sequencing Center for Infectious Disease"/>
            <person name="Wu L."/>
            <person name="Ma J."/>
        </authorList>
    </citation>
    <scope>NUCLEOTIDE SEQUENCE [LARGE SCALE GENOMIC DNA]</scope>
    <source>
        <strain evidence="9">JCM 17130</strain>
    </source>
</reference>
<dbReference type="PANTHER" id="PTHR32196">
    <property type="entry name" value="ABC TRANSPORTER PERMEASE PROTEIN YPHD-RELATED-RELATED"/>
    <property type="match status" value="1"/>
</dbReference>
<comment type="subcellular location">
    <subcellularLocation>
        <location evidence="1">Cell membrane</location>
        <topology evidence="1">Multi-pass membrane protein</topology>
    </subcellularLocation>
</comment>
<dbReference type="Pfam" id="PF02653">
    <property type="entry name" value="BPD_transp_2"/>
    <property type="match status" value="1"/>
</dbReference>
<evidence type="ECO:0000313" key="9">
    <source>
        <dbReference type="Proteomes" id="UP001597277"/>
    </source>
</evidence>
<keyword evidence="4 7" id="KW-1133">Transmembrane helix</keyword>
<evidence type="ECO:0000256" key="2">
    <source>
        <dbReference type="ARBA" id="ARBA00022475"/>
    </source>
</evidence>
<dbReference type="InterPro" id="IPR001851">
    <property type="entry name" value="ABC_transp_permease"/>
</dbReference>
<dbReference type="RefSeq" id="WP_388010443.1">
    <property type="nucleotide sequence ID" value="NZ_JBHUEE010000012.1"/>
</dbReference>
<dbReference type="Proteomes" id="UP001597277">
    <property type="component" value="Unassembled WGS sequence"/>
</dbReference>
<keyword evidence="2" id="KW-1003">Cell membrane</keyword>
<accession>A0ABW4L941</accession>
<evidence type="ECO:0000256" key="4">
    <source>
        <dbReference type="ARBA" id="ARBA00022989"/>
    </source>
</evidence>
<dbReference type="EMBL" id="JBHUEE010000012">
    <property type="protein sequence ID" value="MFD1719674.1"/>
    <property type="molecule type" value="Genomic_DNA"/>
</dbReference>
<feature type="transmembrane region" description="Helical" evidence="7">
    <location>
        <begin position="186"/>
        <end position="211"/>
    </location>
</feature>
<keyword evidence="5 7" id="KW-0472">Membrane</keyword>
<sequence>MTAAEQTQLPDEPPQTRERRSAGPVSLHQFLAFGALIVVFAFFAVANGNFLTMNNVANILLAASVTGTLALGVTFIIATGGIDLSVGTGMTLCSVMTAVFATQEFIGLPMPVGVLLGVAFGALIGLVNGVNVAVLGIPPFIATLGMMMAANGLALVISDATPLYFTSVPGFGQIALGSIIPRIPNAVVIFLVLAVIAGVVLGKTLIGRYALSIGSNEEATRMSGVNTRSWLIRIYVLGGAFTGIAGVMMASRLNSAQPALGVGYELEAIAAVVIGGTSLSGGRGSILGTIIGAILMATLNNGLQILAVPQEWQKVAVGVVILVAVFADNVRRRREGRL</sequence>
<keyword evidence="9" id="KW-1185">Reference proteome</keyword>
<feature type="transmembrane region" description="Helical" evidence="7">
    <location>
        <begin position="27"/>
        <end position="46"/>
    </location>
</feature>
<feature type="transmembrane region" description="Helical" evidence="7">
    <location>
        <begin position="286"/>
        <end position="306"/>
    </location>
</feature>
<name>A0ABW4L941_9MICO</name>
<evidence type="ECO:0000256" key="1">
    <source>
        <dbReference type="ARBA" id="ARBA00004651"/>
    </source>
</evidence>
<evidence type="ECO:0000256" key="5">
    <source>
        <dbReference type="ARBA" id="ARBA00023136"/>
    </source>
</evidence>
<evidence type="ECO:0000256" key="3">
    <source>
        <dbReference type="ARBA" id="ARBA00022692"/>
    </source>
</evidence>
<evidence type="ECO:0000256" key="6">
    <source>
        <dbReference type="SAM" id="MobiDB-lite"/>
    </source>
</evidence>
<feature type="transmembrane region" description="Helical" evidence="7">
    <location>
        <begin position="232"/>
        <end position="253"/>
    </location>
</feature>
<organism evidence="8 9">
    <name type="scientific">Georgenia deserti</name>
    <dbReference type="NCBI Taxonomy" id="2093781"/>
    <lineage>
        <taxon>Bacteria</taxon>
        <taxon>Bacillati</taxon>
        <taxon>Actinomycetota</taxon>
        <taxon>Actinomycetes</taxon>
        <taxon>Micrococcales</taxon>
        <taxon>Bogoriellaceae</taxon>
        <taxon>Georgenia</taxon>
    </lineage>
</organism>
<evidence type="ECO:0000313" key="8">
    <source>
        <dbReference type="EMBL" id="MFD1719674.1"/>
    </source>
</evidence>
<proteinExistence type="predicted"/>
<protein>
    <submittedName>
        <fullName evidence="8">ABC transporter permease</fullName>
    </submittedName>
</protein>
<evidence type="ECO:0000256" key="7">
    <source>
        <dbReference type="SAM" id="Phobius"/>
    </source>
</evidence>
<keyword evidence="3 7" id="KW-0812">Transmembrane</keyword>
<dbReference type="PANTHER" id="PTHR32196:SF72">
    <property type="entry name" value="RIBOSE IMPORT PERMEASE PROTEIN RBSC"/>
    <property type="match status" value="1"/>
</dbReference>